<keyword evidence="1" id="KW-0694">RNA-binding</keyword>
<dbReference type="InterPro" id="IPR036986">
    <property type="entry name" value="S4_RNA-bd_sf"/>
</dbReference>
<dbReference type="SMART" id="SM00363">
    <property type="entry name" value="S4"/>
    <property type="match status" value="1"/>
</dbReference>
<evidence type="ECO:0000259" key="2">
    <source>
        <dbReference type="SMART" id="SM00363"/>
    </source>
</evidence>
<evidence type="ECO:0000313" key="4">
    <source>
        <dbReference type="Proteomes" id="UP001596060"/>
    </source>
</evidence>
<dbReference type="RefSeq" id="WP_066724090.1">
    <property type="nucleotide sequence ID" value="NZ_JBHSLU010000127.1"/>
</dbReference>
<evidence type="ECO:0000313" key="3">
    <source>
        <dbReference type="EMBL" id="MFC5508873.1"/>
    </source>
</evidence>
<dbReference type="CDD" id="cd00165">
    <property type="entry name" value="S4"/>
    <property type="match status" value="1"/>
</dbReference>
<protein>
    <submittedName>
        <fullName evidence="3">RNA-binding S4 domain-containing protein</fullName>
    </submittedName>
</protein>
<dbReference type="SUPFAM" id="SSF55174">
    <property type="entry name" value="Alpha-L RNA-binding motif"/>
    <property type="match status" value="1"/>
</dbReference>
<dbReference type="Proteomes" id="UP001596060">
    <property type="component" value="Unassembled WGS sequence"/>
</dbReference>
<proteinExistence type="predicted"/>
<dbReference type="EMBL" id="JBHSLU010000127">
    <property type="protein sequence ID" value="MFC5508873.1"/>
    <property type="molecule type" value="Genomic_DNA"/>
</dbReference>
<keyword evidence="4" id="KW-1185">Reference proteome</keyword>
<evidence type="ECO:0000256" key="1">
    <source>
        <dbReference type="PROSITE-ProRule" id="PRU00182"/>
    </source>
</evidence>
<reference evidence="4" key="1">
    <citation type="journal article" date="2019" name="Int. J. Syst. Evol. Microbiol.">
        <title>The Global Catalogue of Microorganisms (GCM) 10K type strain sequencing project: providing services to taxonomists for standard genome sequencing and annotation.</title>
        <authorList>
            <consortium name="The Broad Institute Genomics Platform"/>
            <consortium name="The Broad Institute Genome Sequencing Center for Infectious Disease"/>
            <person name="Wu L."/>
            <person name="Ma J."/>
        </authorList>
    </citation>
    <scope>NUCLEOTIDE SEQUENCE [LARGE SCALE GENOMIC DNA]</scope>
    <source>
        <strain evidence="4">CCUG 43117</strain>
    </source>
</reference>
<dbReference type="InterPro" id="IPR002942">
    <property type="entry name" value="S4_RNA-bd"/>
</dbReference>
<feature type="domain" description="RNA-binding S4" evidence="2">
    <location>
        <begin position="6"/>
        <end position="71"/>
    </location>
</feature>
<sequence length="103" mass="11670">MREDRQRLDKWLWFARFARTRPAAVRLVEEGHVRLDGRRILNPAQGLKLGDVLTLALPHATAVVRVIGLGERREAYERAKLLYERLDEGGRGDPPLAEDEGGS</sequence>
<gene>
    <name evidence="3" type="ORF">ACFPN9_26950</name>
</gene>
<name>A0ABW0P9J3_9HYPH</name>
<dbReference type="Pfam" id="PF01479">
    <property type="entry name" value="S4"/>
    <property type="match status" value="1"/>
</dbReference>
<comment type="caution">
    <text evidence="3">The sequence shown here is derived from an EMBL/GenBank/DDBJ whole genome shotgun (WGS) entry which is preliminary data.</text>
</comment>
<accession>A0ABW0P9J3</accession>
<dbReference type="PROSITE" id="PS50889">
    <property type="entry name" value="S4"/>
    <property type="match status" value="1"/>
</dbReference>
<dbReference type="Gene3D" id="3.10.290.10">
    <property type="entry name" value="RNA-binding S4 domain"/>
    <property type="match status" value="1"/>
</dbReference>
<organism evidence="3 4">
    <name type="scientific">Bosea massiliensis</name>
    <dbReference type="NCBI Taxonomy" id="151419"/>
    <lineage>
        <taxon>Bacteria</taxon>
        <taxon>Pseudomonadati</taxon>
        <taxon>Pseudomonadota</taxon>
        <taxon>Alphaproteobacteria</taxon>
        <taxon>Hyphomicrobiales</taxon>
        <taxon>Boseaceae</taxon>
        <taxon>Bosea</taxon>
    </lineage>
</organism>